<sequence>MLAIIIPFYKLAYFEETIQSLVNQSDKRFRVYIGDDASPECPKKIIEKYRDKFDVNYYRFNENLGSKSLTKQWQRCIDLSGNEEWIMVLGDDDVLGNNAIAQFYKSLPQIDEEINVIRYSTQLINERNETISDVYTHPEIEKSADFLIRKITNKTRSSLSEYVFKKEKALEIGFRDYPLAWYSDDMAILEFSEFKNVYSINNAVIFVRFSSLSISGDVTKERIKNKAKFTFYYFLLTRRTNCFSKKQRQILVYKISNCYINEKKQIVYFLKISWLYFNYNSFINYLKFIKSVAHYFTKRLLRNT</sequence>
<dbReference type="Pfam" id="PF00535">
    <property type="entry name" value="Glycos_transf_2"/>
    <property type="match status" value="1"/>
</dbReference>
<dbReference type="EMBL" id="MUHA01000025">
    <property type="protein sequence ID" value="OXA97446.1"/>
    <property type="molecule type" value="Genomic_DNA"/>
</dbReference>
<proteinExistence type="predicted"/>
<dbReference type="Proteomes" id="UP000198336">
    <property type="component" value="Unassembled WGS sequence"/>
</dbReference>
<accession>A0A226HUV4</accession>
<dbReference type="InterPro" id="IPR029044">
    <property type="entry name" value="Nucleotide-diphossugar_trans"/>
</dbReference>
<dbReference type="Gene3D" id="3.90.550.10">
    <property type="entry name" value="Spore Coat Polysaccharide Biosynthesis Protein SpsA, Chain A"/>
    <property type="match status" value="1"/>
</dbReference>
<reference evidence="2 3" key="1">
    <citation type="submission" date="2016-11" db="EMBL/GenBank/DDBJ databases">
        <title>Whole genomes of Flavobacteriaceae.</title>
        <authorList>
            <person name="Stine C."/>
            <person name="Li C."/>
            <person name="Tadesse D."/>
        </authorList>
    </citation>
    <scope>NUCLEOTIDE SEQUENCE [LARGE SCALE GENOMIC DNA]</scope>
    <source>
        <strain evidence="2 3">CCUG 59446</strain>
    </source>
</reference>
<name>A0A226HUV4_9FLAO</name>
<dbReference type="InterPro" id="IPR001173">
    <property type="entry name" value="Glyco_trans_2-like"/>
</dbReference>
<feature type="domain" description="Glycosyltransferase 2-like" evidence="1">
    <location>
        <begin position="4"/>
        <end position="119"/>
    </location>
</feature>
<organism evidence="2 3">
    <name type="scientific">Flavobacterium oncorhynchi</name>
    <dbReference type="NCBI Taxonomy" id="728056"/>
    <lineage>
        <taxon>Bacteria</taxon>
        <taxon>Pseudomonadati</taxon>
        <taxon>Bacteroidota</taxon>
        <taxon>Flavobacteriia</taxon>
        <taxon>Flavobacteriales</taxon>
        <taxon>Flavobacteriaceae</taxon>
        <taxon>Flavobacterium</taxon>
    </lineage>
</organism>
<dbReference type="CDD" id="cd00761">
    <property type="entry name" value="Glyco_tranf_GTA_type"/>
    <property type="match status" value="1"/>
</dbReference>
<gene>
    <name evidence="2" type="ORF">B0A75_15895</name>
</gene>
<dbReference type="PANTHER" id="PTHR22916:SF3">
    <property type="entry name" value="UDP-GLCNAC:BETAGAL BETA-1,3-N-ACETYLGLUCOSAMINYLTRANSFERASE-LIKE PROTEIN 1"/>
    <property type="match status" value="1"/>
</dbReference>
<protein>
    <recommendedName>
        <fullName evidence="1">Glycosyltransferase 2-like domain-containing protein</fullName>
    </recommendedName>
</protein>
<keyword evidence="3" id="KW-1185">Reference proteome</keyword>
<dbReference type="RefSeq" id="WP_089055281.1">
    <property type="nucleotide sequence ID" value="NZ_MUHA01000025.1"/>
</dbReference>
<evidence type="ECO:0000313" key="2">
    <source>
        <dbReference type="EMBL" id="OXA97446.1"/>
    </source>
</evidence>
<comment type="caution">
    <text evidence="2">The sequence shown here is derived from an EMBL/GenBank/DDBJ whole genome shotgun (WGS) entry which is preliminary data.</text>
</comment>
<dbReference type="AlphaFoldDB" id="A0A226HUV4"/>
<dbReference type="SUPFAM" id="SSF53448">
    <property type="entry name" value="Nucleotide-diphospho-sugar transferases"/>
    <property type="match status" value="1"/>
</dbReference>
<dbReference type="GO" id="GO:0016758">
    <property type="term" value="F:hexosyltransferase activity"/>
    <property type="evidence" value="ECO:0007669"/>
    <property type="project" value="UniProtKB-ARBA"/>
</dbReference>
<evidence type="ECO:0000313" key="3">
    <source>
        <dbReference type="Proteomes" id="UP000198336"/>
    </source>
</evidence>
<evidence type="ECO:0000259" key="1">
    <source>
        <dbReference type="Pfam" id="PF00535"/>
    </source>
</evidence>
<dbReference type="PANTHER" id="PTHR22916">
    <property type="entry name" value="GLYCOSYLTRANSFERASE"/>
    <property type="match status" value="1"/>
</dbReference>